<dbReference type="InterPro" id="IPR051544">
    <property type="entry name" value="TPS_OM_transporter"/>
</dbReference>
<name>A0A6I4UWB6_9SPHN</name>
<keyword evidence="3" id="KW-0998">Cell outer membrane</keyword>
<evidence type="ECO:0000259" key="4">
    <source>
        <dbReference type="Pfam" id="PF03865"/>
    </source>
</evidence>
<keyword evidence="2" id="KW-0812">Transmembrane</keyword>
<dbReference type="OrthoDB" id="7486497at2"/>
<evidence type="ECO:0000256" key="3">
    <source>
        <dbReference type="ARBA" id="ARBA00023237"/>
    </source>
</evidence>
<dbReference type="InterPro" id="IPR005565">
    <property type="entry name" value="Hemolysn_activator_HlyB_C"/>
</dbReference>
<keyword evidence="1" id="KW-0472">Membrane</keyword>
<dbReference type="PANTHER" id="PTHR34597">
    <property type="entry name" value="SLR1661 PROTEIN"/>
    <property type="match status" value="1"/>
</dbReference>
<dbReference type="GO" id="GO:0098046">
    <property type="term" value="C:type V protein secretion system complex"/>
    <property type="evidence" value="ECO:0007669"/>
    <property type="project" value="TreeGrafter"/>
</dbReference>
<dbReference type="Pfam" id="PF03865">
    <property type="entry name" value="ShlB"/>
    <property type="match status" value="1"/>
</dbReference>
<dbReference type="InterPro" id="IPR013686">
    <property type="entry name" value="Polypept-transport_assoc_ShlB"/>
</dbReference>
<dbReference type="Pfam" id="PF08479">
    <property type="entry name" value="POTRA_2"/>
    <property type="match status" value="1"/>
</dbReference>
<dbReference type="Gene3D" id="3.10.20.310">
    <property type="entry name" value="membrane protein fhac"/>
    <property type="match status" value="1"/>
</dbReference>
<feature type="domain" description="Polypeptide-transport-associated ShlB-type" evidence="5">
    <location>
        <begin position="67"/>
        <end position="139"/>
    </location>
</feature>
<keyword evidence="7" id="KW-1185">Reference proteome</keyword>
<keyword evidence="1" id="KW-1134">Transmembrane beta strand</keyword>
<evidence type="ECO:0000313" key="6">
    <source>
        <dbReference type="EMBL" id="MXP46157.1"/>
    </source>
</evidence>
<dbReference type="GO" id="GO:0046819">
    <property type="term" value="P:protein secretion by the type V secretion system"/>
    <property type="evidence" value="ECO:0007669"/>
    <property type="project" value="TreeGrafter"/>
</dbReference>
<evidence type="ECO:0000313" key="7">
    <source>
        <dbReference type="Proteomes" id="UP000471435"/>
    </source>
</evidence>
<evidence type="ECO:0000256" key="1">
    <source>
        <dbReference type="ARBA" id="ARBA00022452"/>
    </source>
</evidence>
<dbReference type="AlphaFoldDB" id="A0A6I4UWB6"/>
<dbReference type="GO" id="GO:0008320">
    <property type="term" value="F:protein transmembrane transporter activity"/>
    <property type="evidence" value="ECO:0007669"/>
    <property type="project" value="TreeGrafter"/>
</dbReference>
<gene>
    <name evidence="6" type="ORF">GRI43_01960</name>
</gene>
<protein>
    <submittedName>
        <fullName evidence="6">ShlB/FhaC/HecB family hemolysin secretion/activation protein</fullName>
    </submittedName>
</protein>
<reference evidence="6 7" key="1">
    <citation type="submission" date="2019-12" db="EMBL/GenBank/DDBJ databases">
        <title>Genomic-based taxomic classification of the family Erythrobacteraceae.</title>
        <authorList>
            <person name="Xu L."/>
        </authorList>
    </citation>
    <scope>NUCLEOTIDE SEQUENCE [LARGE SCALE GENOMIC DNA]</scope>
    <source>
        <strain evidence="6 7">SW-109</strain>
    </source>
</reference>
<organism evidence="6 7">
    <name type="scientific">Pontixanthobacter luteolus</name>
    <dbReference type="NCBI Taxonomy" id="295089"/>
    <lineage>
        <taxon>Bacteria</taxon>
        <taxon>Pseudomonadati</taxon>
        <taxon>Pseudomonadota</taxon>
        <taxon>Alphaproteobacteria</taxon>
        <taxon>Sphingomonadales</taxon>
        <taxon>Erythrobacteraceae</taxon>
        <taxon>Pontixanthobacter</taxon>
    </lineage>
</organism>
<proteinExistence type="predicted"/>
<feature type="domain" description="Haemolysin activator HlyB C-terminal" evidence="4">
    <location>
        <begin position="379"/>
        <end position="541"/>
    </location>
</feature>
<evidence type="ECO:0000256" key="2">
    <source>
        <dbReference type="ARBA" id="ARBA00022692"/>
    </source>
</evidence>
<sequence>MSLPIIAIGAWSGTAAAQVVSPTTREEIQRDRLEQELRTEGQAVAVDGVIERAPCPLANEQFADLRFTLSEAQFTGLGAIDPGLLTPAYAGFVGQEMPVSAICDIRDRAAALLREAGYLAAVQVPVQTIDGGVVRFDVIAARMTAVQVRGDAGPSGKLLQKYIDKIAAQPVFNITEAERYLLLARDIPGLDVRLVMQPAPANGTAQPGDVVGIFNVDRTPVYADANIQNFGSKAVGRFGGLLRARFNGLTGAGDETTLSVYSAETPSEQIVVQAGHEFRLGSEGFTVGGNVTYAWSEPDIAGPDLFESDSFIASVYGTYPFKRTQTSNFFGTVGFDLVDQDIDFSGLPLSKDRLRVMYARLDFNSVDEPSVRGAGGYSSIEPRFALAGSIEVRQGFDLFGASDPCGPAFVNCAQPGVVPPSKLDGDPTAFVIRGQGQVDYRPAPLLKFSLKPRFQYSPDALLSYEQVSGGNYTAGRGFDPGAVIGDTGFGGQFEIAYGSLVPETPDGIAWQPYAFFDLMSVSTKNVPGDPQTITSVGGGLRTTLGRTAYLDIFGAVPLKRAPFQTERGDVRLLMTLSVQLGAWNR</sequence>
<dbReference type="PANTHER" id="PTHR34597:SF6">
    <property type="entry name" value="BLR6126 PROTEIN"/>
    <property type="match status" value="1"/>
</dbReference>
<dbReference type="Proteomes" id="UP000471435">
    <property type="component" value="Unassembled WGS sequence"/>
</dbReference>
<accession>A0A6I4UWB6</accession>
<evidence type="ECO:0000259" key="5">
    <source>
        <dbReference type="Pfam" id="PF08479"/>
    </source>
</evidence>
<comment type="caution">
    <text evidence="6">The sequence shown here is derived from an EMBL/GenBank/DDBJ whole genome shotgun (WGS) entry which is preliminary data.</text>
</comment>
<dbReference type="EMBL" id="WTYP01000001">
    <property type="protein sequence ID" value="MXP46157.1"/>
    <property type="molecule type" value="Genomic_DNA"/>
</dbReference>
<dbReference type="Gene3D" id="2.40.160.50">
    <property type="entry name" value="membrane protein fhac: a member of the omp85/tpsb transporter family"/>
    <property type="match status" value="1"/>
</dbReference>